<dbReference type="AlphaFoldDB" id="A0A1G7I818"/>
<organism evidence="8 9">
    <name type="scientific">Rhodospira trueperi</name>
    <dbReference type="NCBI Taxonomy" id="69960"/>
    <lineage>
        <taxon>Bacteria</taxon>
        <taxon>Pseudomonadati</taxon>
        <taxon>Pseudomonadota</taxon>
        <taxon>Alphaproteobacteria</taxon>
        <taxon>Rhodospirillales</taxon>
        <taxon>Rhodospirillaceae</taxon>
        <taxon>Rhodospira</taxon>
    </lineage>
</organism>
<dbReference type="EMBL" id="FNAP01000032">
    <property type="protein sequence ID" value="SDF08897.1"/>
    <property type="molecule type" value="Genomic_DNA"/>
</dbReference>
<dbReference type="CDD" id="cd01127">
    <property type="entry name" value="TrwB_TraG_TraD_VirD4"/>
    <property type="match status" value="1"/>
</dbReference>
<protein>
    <submittedName>
        <fullName evidence="8">Type IV secretion system protein VirD4</fullName>
    </submittedName>
</protein>
<dbReference type="STRING" id="69960.SAMN05421720_1324"/>
<dbReference type="Proteomes" id="UP000199412">
    <property type="component" value="Unassembled WGS sequence"/>
</dbReference>
<accession>A0A1G7I818</accession>
<dbReference type="InterPro" id="IPR051539">
    <property type="entry name" value="T4SS-coupling_protein"/>
</dbReference>
<dbReference type="InterPro" id="IPR003688">
    <property type="entry name" value="TraG/VirD4"/>
</dbReference>
<dbReference type="PANTHER" id="PTHR37937:SF1">
    <property type="entry name" value="CONJUGATIVE TRANSFER: DNA TRANSPORT"/>
    <property type="match status" value="1"/>
</dbReference>
<evidence type="ECO:0000256" key="7">
    <source>
        <dbReference type="SAM" id="MobiDB-lite"/>
    </source>
</evidence>
<evidence type="ECO:0000256" key="3">
    <source>
        <dbReference type="ARBA" id="ARBA00022475"/>
    </source>
</evidence>
<evidence type="ECO:0000256" key="1">
    <source>
        <dbReference type="ARBA" id="ARBA00004651"/>
    </source>
</evidence>
<sequence length="522" mass="57486">MSTPFASDPDQTALARGVLRGLPHVPPREHRIPEAHWQSWARILASGRLTYTPSDPGNSLLVGRIGERLIGIDDPRHAMILGGTRAGKSVTVTSNLYFYRGSVLVIDPKGHLANRTAAIRAGMGQKVRILDPYGRCDPAVARFRAAYNPLRVLRRDSPTLIEDADRITDGLALTTGQEKDPHWDEAAGAFISTLILYVATAPALKGRRTLVEVRRLLTRATAAEDGGDETALLRELLDHARTLRADAAMEDLADAIEAGARDFYDKSPNEMDSVLSTARRHTRLLGYSTLRRVLTGHDFDLADLKGDPAGVTVYLCLPAGAMASYSRWLRVLLNQLLDMAETTAAPPHRPSLLVCLDEFPVLGRMRQLEMAIGQVAGFGLKLWIVLQDWNQGVDLYGKRWESFAANAGIWQAFGLVDTTTCDVLSRKLGRTPVIVGRAADVGSKDAETGRSGMSAGPELHPLMTPDELERTFSRDDPARRQLVLWGGHRPMVLQRVEYYDEQSPGREHFAARELGLQSTPIR</sequence>
<keyword evidence="5" id="KW-1133">Transmembrane helix</keyword>
<name>A0A1G7I818_9PROT</name>
<keyword evidence="4" id="KW-0812">Transmembrane</keyword>
<feature type="region of interest" description="Disordered" evidence="7">
    <location>
        <begin position="442"/>
        <end position="462"/>
    </location>
</feature>
<dbReference type="Pfam" id="PF02534">
    <property type="entry name" value="T4SS-DNA_transf"/>
    <property type="match status" value="1"/>
</dbReference>
<dbReference type="PANTHER" id="PTHR37937">
    <property type="entry name" value="CONJUGATIVE TRANSFER: DNA TRANSPORT"/>
    <property type="match status" value="1"/>
</dbReference>
<keyword evidence="9" id="KW-1185">Reference proteome</keyword>
<dbReference type="RefSeq" id="WP_092788149.1">
    <property type="nucleotide sequence ID" value="NZ_FNAP01000032.1"/>
</dbReference>
<evidence type="ECO:0000256" key="5">
    <source>
        <dbReference type="ARBA" id="ARBA00022989"/>
    </source>
</evidence>
<keyword evidence="3" id="KW-1003">Cell membrane</keyword>
<evidence type="ECO:0000256" key="6">
    <source>
        <dbReference type="ARBA" id="ARBA00023136"/>
    </source>
</evidence>
<proteinExistence type="inferred from homology"/>
<evidence type="ECO:0000313" key="8">
    <source>
        <dbReference type="EMBL" id="SDF08897.1"/>
    </source>
</evidence>
<comment type="similarity">
    <text evidence="2">Belongs to the VirD4/TraG family.</text>
</comment>
<dbReference type="InterPro" id="IPR027417">
    <property type="entry name" value="P-loop_NTPase"/>
</dbReference>
<evidence type="ECO:0000256" key="2">
    <source>
        <dbReference type="ARBA" id="ARBA00008806"/>
    </source>
</evidence>
<reference evidence="8 9" key="1">
    <citation type="submission" date="2016-10" db="EMBL/GenBank/DDBJ databases">
        <authorList>
            <person name="de Groot N.N."/>
        </authorList>
    </citation>
    <scope>NUCLEOTIDE SEQUENCE [LARGE SCALE GENOMIC DNA]</scope>
    <source>
        <strain evidence="8 9">ATCC 700224</strain>
    </source>
</reference>
<dbReference type="GO" id="GO:0005886">
    <property type="term" value="C:plasma membrane"/>
    <property type="evidence" value="ECO:0007669"/>
    <property type="project" value="UniProtKB-SubCell"/>
</dbReference>
<gene>
    <name evidence="8" type="ORF">SAMN05421720_1324</name>
</gene>
<dbReference type="OrthoDB" id="9759295at2"/>
<evidence type="ECO:0000313" key="9">
    <source>
        <dbReference type="Proteomes" id="UP000199412"/>
    </source>
</evidence>
<keyword evidence="6" id="KW-0472">Membrane</keyword>
<dbReference type="SUPFAM" id="SSF52540">
    <property type="entry name" value="P-loop containing nucleoside triphosphate hydrolases"/>
    <property type="match status" value="1"/>
</dbReference>
<evidence type="ECO:0000256" key="4">
    <source>
        <dbReference type="ARBA" id="ARBA00022692"/>
    </source>
</evidence>
<dbReference type="Gene3D" id="3.40.50.300">
    <property type="entry name" value="P-loop containing nucleotide triphosphate hydrolases"/>
    <property type="match status" value="2"/>
</dbReference>
<comment type="subcellular location">
    <subcellularLocation>
        <location evidence="1">Cell membrane</location>
        <topology evidence="1">Multi-pass membrane protein</topology>
    </subcellularLocation>
</comment>